<protein>
    <submittedName>
        <fullName evidence="2">Uncharacterized protein</fullName>
    </submittedName>
</protein>
<feature type="region of interest" description="Disordered" evidence="1">
    <location>
        <begin position="1"/>
        <end position="20"/>
    </location>
</feature>
<proteinExistence type="predicted"/>
<reference evidence="2" key="1">
    <citation type="journal article" date="2014" name="Front. Microbiol.">
        <title>High frequency of phylogenetically diverse reductive dehalogenase-homologous genes in deep subseafloor sedimentary metagenomes.</title>
        <authorList>
            <person name="Kawai M."/>
            <person name="Futagami T."/>
            <person name="Toyoda A."/>
            <person name="Takaki Y."/>
            <person name="Nishi S."/>
            <person name="Hori S."/>
            <person name="Arai W."/>
            <person name="Tsubouchi T."/>
            <person name="Morono Y."/>
            <person name="Uchiyama I."/>
            <person name="Ito T."/>
            <person name="Fujiyama A."/>
            <person name="Inagaki F."/>
            <person name="Takami H."/>
        </authorList>
    </citation>
    <scope>NUCLEOTIDE SEQUENCE</scope>
    <source>
        <strain evidence="2">Expedition CK06-06</strain>
    </source>
</reference>
<evidence type="ECO:0000256" key="1">
    <source>
        <dbReference type="SAM" id="MobiDB-lite"/>
    </source>
</evidence>
<evidence type="ECO:0000313" key="2">
    <source>
        <dbReference type="EMBL" id="GAI99351.1"/>
    </source>
</evidence>
<name>X1U6U4_9ZZZZ</name>
<accession>X1U6U4</accession>
<comment type="caution">
    <text evidence="2">The sequence shown here is derived from an EMBL/GenBank/DDBJ whole genome shotgun (WGS) entry which is preliminary data.</text>
</comment>
<organism evidence="2">
    <name type="scientific">marine sediment metagenome</name>
    <dbReference type="NCBI Taxonomy" id="412755"/>
    <lineage>
        <taxon>unclassified sequences</taxon>
        <taxon>metagenomes</taxon>
        <taxon>ecological metagenomes</taxon>
    </lineage>
</organism>
<feature type="compositionally biased region" description="Basic residues" evidence="1">
    <location>
        <begin position="1"/>
        <end position="19"/>
    </location>
</feature>
<sequence length="198" mass="22504">MAAKKKKKQKIKKGKRRKEKKEMAEIYQNYDCNGGNVARPYSFDPAFDMAQTFTPEIRHSITQVGMRLQKKGTPPATYRVTIEETTDHLPNGTVLAQADFATVSISSTVSAMILVELDSPCTVEIDTEYALHLYPLTNGDFNNTLMWFEKPDTNPYPRGEACERLNLPWAALVDADFGFEEWGEPAPAVWTGKKMWRY</sequence>
<gene>
    <name evidence="2" type="ORF">S12H4_27690</name>
</gene>
<dbReference type="AlphaFoldDB" id="X1U6U4"/>
<dbReference type="EMBL" id="BARW01015823">
    <property type="protein sequence ID" value="GAI99351.1"/>
    <property type="molecule type" value="Genomic_DNA"/>
</dbReference>